<reference evidence="6" key="1">
    <citation type="journal article" date="2017" name="Appl. Environ. Microbiol.">
        <title>Molecular characterization of an Endozoicomonas-like organism causing infection in king scallop Pecten maximus L.</title>
        <authorList>
            <person name="Cano I."/>
            <person name="van Aerle R."/>
            <person name="Ross S."/>
            <person name="Verner-Jeffreys D.W."/>
            <person name="Paley R.K."/>
            <person name="Rimmer G."/>
            <person name="Ryder D."/>
            <person name="Hooper P."/>
            <person name="Stone D."/>
            <person name="Feist S.W."/>
        </authorList>
    </citation>
    <scope>NUCLEOTIDE SEQUENCE</scope>
</reference>
<dbReference type="InterPro" id="IPR002363">
    <property type="entry name" value="Ribosomal_uL10_CS_bac"/>
</dbReference>
<dbReference type="PROSITE" id="PS01109">
    <property type="entry name" value="RIBOSOMAL_L10"/>
    <property type="match status" value="1"/>
</dbReference>
<dbReference type="InterPro" id="IPR001790">
    <property type="entry name" value="Ribosomal_uL10"/>
</dbReference>
<dbReference type="GO" id="GO:0019843">
    <property type="term" value="F:rRNA binding"/>
    <property type="evidence" value="ECO:0007669"/>
    <property type="project" value="UniProtKB-KW"/>
</dbReference>
<comment type="caution">
    <text evidence="6">The sequence shown here is derived from an EMBL/GenBank/DDBJ whole genome shotgun (WGS) entry which is preliminary data.</text>
</comment>
<dbReference type="EMBL" id="NSIT01000048">
    <property type="protein sequence ID" value="PJE79778.1"/>
    <property type="molecule type" value="Genomic_DNA"/>
</dbReference>
<dbReference type="SUPFAM" id="SSF160369">
    <property type="entry name" value="Ribosomal protein L10-like"/>
    <property type="match status" value="1"/>
</dbReference>
<gene>
    <name evidence="6" type="primary">rplJ</name>
    <name evidence="6" type="ORF">CI610_01247</name>
</gene>
<evidence type="ECO:0000256" key="4">
    <source>
        <dbReference type="ARBA" id="ARBA00022980"/>
    </source>
</evidence>
<dbReference type="GO" id="GO:0015934">
    <property type="term" value="C:large ribosomal subunit"/>
    <property type="evidence" value="ECO:0007669"/>
    <property type="project" value="InterPro"/>
</dbReference>
<dbReference type="FunFam" id="3.30.70.1730:FF:000001">
    <property type="entry name" value="50S ribosomal protein L10"/>
    <property type="match status" value="1"/>
</dbReference>
<evidence type="ECO:0000256" key="5">
    <source>
        <dbReference type="ARBA" id="ARBA00023274"/>
    </source>
</evidence>
<proteinExistence type="inferred from homology"/>
<protein>
    <submittedName>
        <fullName evidence="6">50S ribosomal protein L10</fullName>
    </submittedName>
</protein>
<dbReference type="NCBIfam" id="NF000955">
    <property type="entry name" value="PRK00099.1-1"/>
    <property type="match status" value="1"/>
</dbReference>
<dbReference type="HAMAP" id="MF_00362">
    <property type="entry name" value="Ribosomal_uL10"/>
    <property type="match status" value="1"/>
</dbReference>
<dbReference type="CDD" id="cd05797">
    <property type="entry name" value="Ribosomal_L10"/>
    <property type="match status" value="1"/>
</dbReference>
<dbReference type="InterPro" id="IPR022973">
    <property type="entry name" value="Ribosomal_uL10_bac"/>
</dbReference>
<accession>A0A2H9T9F3</accession>
<dbReference type="Gene3D" id="6.10.250.290">
    <property type="match status" value="1"/>
</dbReference>
<keyword evidence="4 6" id="KW-0689">Ribosomal protein</keyword>
<dbReference type="Pfam" id="PF00466">
    <property type="entry name" value="Ribosomal_L10"/>
    <property type="match status" value="1"/>
</dbReference>
<keyword evidence="3" id="KW-0694">RNA-binding</keyword>
<evidence type="ECO:0000313" key="6">
    <source>
        <dbReference type="EMBL" id="PJE79778.1"/>
    </source>
</evidence>
<dbReference type="InterPro" id="IPR047865">
    <property type="entry name" value="Ribosomal_uL10_bac_type"/>
</dbReference>
<dbReference type="GO" id="GO:0003735">
    <property type="term" value="F:structural constituent of ribosome"/>
    <property type="evidence" value="ECO:0007669"/>
    <property type="project" value="InterPro"/>
</dbReference>
<name>A0A2H9T9F3_9ZZZZ</name>
<evidence type="ECO:0000256" key="1">
    <source>
        <dbReference type="ARBA" id="ARBA00008889"/>
    </source>
</evidence>
<dbReference type="AlphaFoldDB" id="A0A2H9T9F3"/>
<dbReference type="GO" id="GO:0006412">
    <property type="term" value="P:translation"/>
    <property type="evidence" value="ECO:0007669"/>
    <property type="project" value="InterPro"/>
</dbReference>
<dbReference type="InterPro" id="IPR043141">
    <property type="entry name" value="Ribosomal_uL10-like_sf"/>
</dbReference>
<dbReference type="PANTHER" id="PTHR11560">
    <property type="entry name" value="39S RIBOSOMAL PROTEIN L10, MITOCHONDRIAL"/>
    <property type="match status" value="1"/>
</dbReference>
<comment type="similarity">
    <text evidence="1">Belongs to the universal ribosomal protein uL10 family.</text>
</comment>
<organism evidence="6">
    <name type="scientific">invertebrate metagenome</name>
    <dbReference type="NCBI Taxonomy" id="1711999"/>
    <lineage>
        <taxon>unclassified sequences</taxon>
        <taxon>metagenomes</taxon>
        <taxon>organismal metagenomes</taxon>
    </lineage>
</organism>
<dbReference type="Gene3D" id="3.30.70.1730">
    <property type="match status" value="1"/>
</dbReference>
<sequence length="176" mass="18702">MALGLEDKKAIVAEVNEAAQSALSAVVADYRGLTVGQMTTLRKQAREGGVYLKVVRNTLARRAVNGTDFECLSESLVGPTVLAFSQEDPGAAARLMKDFVGENKALEVKALSISGQVLGAEQIDVLAKLPTLDQARAMLMSVMIAPVTKLARTLNEFPASITRVMAAVADEKKKVA</sequence>
<keyword evidence="2" id="KW-0699">rRNA-binding</keyword>
<evidence type="ECO:0000256" key="2">
    <source>
        <dbReference type="ARBA" id="ARBA00022730"/>
    </source>
</evidence>
<evidence type="ECO:0000256" key="3">
    <source>
        <dbReference type="ARBA" id="ARBA00022884"/>
    </source>
</evidence>
<keyword evidence="5" id="KW-0687">Ribonucleoprotein</keyword>